<dbReference type="InterPro" id="IPR013324">
    <property type="entry name" value="RNA_pol_sigma_r3/r4-like"/>
</dbReference>
<dbReference type="InterPro" id="IPR002852">
    <property type="entry name" value="UPF0251"/>
</dbReference>
<sequence>MARPVKARRICGIPGRMRFGPLEAGTGPGTDQIEAETGPESDQIISLTLEEYETIRLIDYLGCTQEECADQMGVARTTVQAVYQSARMKIAAMLVEGSALSICGGNYEVCPRAGGCCKKDCRKRRCSGRRCDGQEYHNGGWNHENCGNV</sequence>
<dbReference type="InterPro" id="IPR036388">
    <property type="entry name" value="WH-like_DNA-bd_sf"/>
</dbReference>
<organism evidence="2 3">
    <name type="scientific">Hungatella hathewayi</name>
    <dbReference type="NCBI Taxonomy" id="154046"/>
    <lineage>
        <taxon>Bacteria</taxon>
        <taxon>Bacillati</taxon>
        <taxon>Bacillota</taxon>
        <taxon>Clostridia</taxon>
        <taxon>Lachnospirales</taxon>
        <taxon>Lachnospiraceae</taxon>
        <taxon>Hungatella</taxon>
    </lineage>
</organism>
<gene>
    <name evidence="2" type="ORF">DXD79_27885</name>
</gene>
<proteinExistence type="inferred from homology"/>
<protein>
    <submittedName>
        <fullName evidence="2">DUF134 domain-containing protein</fullName>
    </submittedName>
</protein>
<dbReference type="PANTHER" id="PTHR37478:SF2">
    <property type="entry name" value="UPF0251 PROTEIN TK0562"/>
    <property type="match status" value="1"/>
</dbReference>
<dbReference type="EMBL" id="QSON01000020">
    <property type="protein sequence ID" value="RGI97252.1"/>
    <property type="molecule type" value="Genomic_DNA"/>
</dbReference>
<comment type="similarity">
    <text evidence="1">Belongs to the UPF0251 family.</text>
</comment>
<dbReference type="AlphaFoldDB" id="A0A374NYZ6"/>
<evidence type="ECO:0000256" key="1">
    <source>
        <dbReference type="ARBA" id="ARBA00009350"/>
    </source>
</evidence>
<evidence type="ECO:0000313" key="2">
    <source>
        <dbReference type="EMBL" id="RGI97252.1"/>
    </source>
</evidence>
<reference evidence="2 3" key="1">
    <citation type="submission" date="2018-08" db="EMBL/GenBank/DDBJ databases">
        <title>A genome reference for cultivated species of the human gut microbiota.</title>
        <authorList>
            <person name="Zou Y."/>
            <person name="Xue W."/>
            <person name="Luo G."/>
        </authorList>
    </citation>
    <scope>NUCLEOTIDE SEQUENCE [LARGE SCALE GENOMIC DNA]</scope>
    <source>
        <strain evidence="2 3">TM09-12</strain>
    </source>
</reference>
<dbReference type="RefSeq" id="WP_117633104.1">
    <property type="nucleotide sequence ID" value="NZ_QSON01000020.1"/>
</dbReference>
<dbReference type="Gene3D" id="1.10.10.10">
    <property type="entry name" value="Winged helix-like DNA-binding domain superfamily/Winged helix DNA-binding domain"/>
    <property type="match status" value="1"/>
</dbReference>
<evidence type="ECO:0000313" key="3">
    <source>
        <dbReference type="Proteomes" id="UP000263014"/>
    </source>
</evidence>
<dbReference type="PANTHER" id="PTHR37478">
    <property type="match status" value="1"/>
</dbReference>
<accession>A0A374NYZ6</accession>
<dbReference type="SUPFAM" id="SSF88659">
    <property type="entry name" value="Sigma3 and sigma4 domains of RNA polymerase sigma factors"/>
    <property type="match status" value="1"/>
</dbReference>
<name>A0A374NYZ6_9FIRM</name>
<dbReference type="Pfam" id="PF02001">
    <property type="entry name" value="DUF134"/>
    <property type="match status" value="1"/>
</dbReference>
<dbReference type="Proteomes" id="UP000263014">
    <property type="component" value="Unassembled WGS sequence"/>
</dbReference>
<comment type="caution">
    <text evidence="2">The sequence shown here is derived from an EMBL/GenBank/DDBJ whole genome shotgun (WGS) entry which is preliminary data.</text>
</comment>